<dbReference type="Gene3D" id="2.160.10.10">
    <property type="entry name" value="Hexapeptide repeat proteins"/>
    <property type="match status" value="1"/>
</dbReference>
<dbReference type="Proteomes" id="UP000192257">
    <property type="component" value="Unassembled WGS sequence"/>
</dbReference>
<dbReference type="EMBL" id="NBCO01000028">
    <property type="protein sequence ID" value="ORC86424.1"/>
    <property type="molecule type" value="Genomic_DNA"/>
</dbReference>
<name>A0A1X0NNY9_9TRYP</name>
<dbReference type="AlphaFoldDB" id="A0A1X0NNY9"/>
<proteinExistence type="predicted"/>
<dbReference type="STRING" id="67003.A0A1X0NNY9"/>
<dbReference type="CDD" id="cd04645">
    <property type="entry name" value="LbH_gamma_CA_like"/>
    <property type="match status" value="1"/>
</dbReference>
<sequence length="294" mass="32650">MPPTVVYGAVPYLAYLIKDVGARLAIMGHYLQTSRHMYPVTRHQNIRAYRGLLPWTQDCGFIAPSAFVCGNVELGHDVCIFYHTVLRQYHTAADAVLVIMDGSVVMDRATLIGTVRVGAGSFIGIGASLDCCTVGDHTFIGHGATIALGANIENNAIVAPGACVPKDTIIHTGEVWAGNPARKVADVDSDYGIHLQHMLQRCRENGRAHVEALHTHMHRTEELDAEWLHHALAEMEKQQQQMILKTPVDIPLEAKRFLEPRVHMRRPEMHMRMSYPVNRVAPWMPKVADQTANA</sequence>
<reference evidence="1 2" key="1">
    <citation type="submission" date="2017-03" db="EMBL/GenBank/DDBJ databases">
        <title>An alternative strategy for trypanosome survival in the mammalian bloodstream revealed through genome and transcriptome analysis of the ubiquitous bovine parasite Trypanosoma (Megatrypanum) theileri.</title>
        <authorList>
            <person name="Kelly S."/>
            <person name="Ivens A."/>
            <person name="Mott A."/>
            <person name="O'Neill E."/>
            <person name="Emms D."/>
            <person name="Macleod O."/>
            <person name="Voorheis P."/>
            <person name="Matthews J."/>
            <person name="Matthews K."/>
            <person name="Carrington M."/>
        </authorList>
    </citation>
    <scope>NUCLEOTIDE SEQUENCE [LARGE SCALE GENOMIC DNA]</scope>
    <source>
        <strain evidence="1">Edinburgh</strain>
    </source>
</reference>
<gene>
    <name evidence="1" type="ORF">TM35_000281400</name>
</gene>
<dbReference type="PANTHER" id="PTHR13061:SF40">
    <property type="match status" value="1"/>
</dbReference>
<dbReference type="RefSeq" id="XP_028880490.1">
    <property type="nucleotide sequence ID" value="XM_029028171.1"/>
</dbReference>
<dbReference type="GeneID" id="39987951"/>
<evidence type="ECO:0000313" key="1">
    <source>
        <dbReference type="EMBL" id="ORC86424.1"/>
    </source>
</evidence>
<dbReference type="InterPro" id="IPR011004">
    <property type="entry name" value="Trimer_LpxA-like_sf"/>
</dbReference>
<dbReference type="InterPro" id="IPR047324">
    <property type="entry name" value="LbH_gamma_CA-like"/>
</dbReference>
<dbReference type="OrthoDB" id="25818at2759"/>
<protein>
    <submittedName>
        <fullName evidence="1">Gamma carbonic dehydratase</fullName>
    </submittedName>
</protein>
<keyword evidence="2" id="KW-1185">Reference proteome</keyword>
<dbReference type="VEuPathDB" id="TriTrypDB:TM35_000281400"/>
<evidence type="ECO:0000313" key="2">
    <source>
        <dbReference type="Proteomes" id="UP000192257"/>
    </source>
</evidence>
<accession>A0A1X0NNY9</accession>
<comment type="caution">
    <text evidence="1">The sequence shown here is derived from an EMBL/GenBank/DDBJ whole genome shotgun (WGS) entry which is preliminary data.</text>
</comment>
<dbReference type="SUPFAM" id="SSF51161">
    <property type="entry name" value="Trimeric LpxA-like enzymes"/>
    <property type="match status" value="1"/>
</dbReference>
<organism evidence="1 2">
    <name type="scientific">Trypanosoma theileri</name>
    <dbReference type="NCBI Taxonomy" id="67003"/>
    <lineage>
        <taxon>Eukaryota</taxon>
        <taxon>Discoba</taxon>
        <taxon>Euglenozoa</taxon>
        <taxon>Kinetoplastea</taxon>
        <taxon>Metakinetoplastina</taxon>
        <taxon>Trypanosomatida</taxon>
        <taxon>Trypanosomatidae</taxon>
        <taxon>Trypanosoma</taxon>
    </lineage>
</organism>
<dbReference type="PANTHER" id="PTHR13061">
    <property type="entry name" value="DYNACTIN SUBUNIT P25"/>
    <property type="match status" value="1"/>
</dbReference>
<dbReference type="InterPro" id="IPR050484">
    <property type="entry name" value="Transf_Hexapept/Carb_Anhydrase"/>
</dbReference>